<evidence type="ECO:0000256" key="1">
    <source>
        <dbReference type="SAM" id="SignalP"/>
    </source>
</evidence>
<keyword evidence="1" id="KW-0732">Signal</keyword>
<sequence length="115" mass="12079">MTDNRSTHKLRRNLLAATVAALPMLAMAPSAAAIPQESATAAKILTCRTDTDGYWGHAHCTNNTNVVRAFRAYVVCGGWPDATGAWRTLNPGQSGLSSARCFGGTGVGSVTWLEG</sequence>
<reference evidence="2 3" key="1">
    <citation type="submission" date="2018-10" db="EMBL/GenBank/DDBJ databases">
        <title>Genomic Encyclopedia of Archaeal and Bacterial Type Strains, Phase II (KMG-II): from individual species to whole genera.</title>
        <authorList>
            <person name="Goeker M."/>
        </authorList>
    </citation>
    <scope>NUCLEOTIDE SEQUENCE [LARGE SCALE GENOMIC DNA]</scope>
    <source>
        <strain evidence="2 3">DSM 43383</strain>
    </source>
</reference>
<evidence type="ECO:0000313" key="2">
    <source>
        <dbReference type="EMBL" id="RKS77153.1"/>
    </source>
</evidence>
<proteinExistence type="predicted"/>
<dbReference type="Proteomes" id="UP000274601">
    <property type="component" value="Unassembled WGS sequence"/>
</dbReference>
<evidence type="ECO:0008006" key="4">
    <source>
        <dbReference type="Google" id="ProtNLM"/>
    </source>
</evidence>
<accession>A0A495QUR5</accession>
<dbReference type="PROSITE" id="PS51318">
    <property type="entry name" value="TAT"/>
    <property type="match status" value="1"/>
</dbReference>
<protein>
    <recommendedName>
        <fullName evidence="4">Alpha amylase inhibitor</fullName>
    </recommendedName>
</protein>
<comment type="caution">
    <text evidence="2">The sequence shown here is derived from an EMBL/GenBank/DDBJ whole genome shotgun (WGS) entry which is preliminary data.</text>
</comment>
<feature type="chain" id="PRO_5019828723" description="Alpha amylase inhibitor" evidence="1">
    <location>
        <begin position="33"/>
        <end position="115"/>
    </location>
</feature>
<dbReference type="AlphaFoldDB" id="A0A495QUR5"/>
<dbReference type="RefSeq" id="WP_211342955.1">
    <property type="nucleotide sequence ID" value="NZ_RBWU01000002.1"/>
</dbReference>
<name>A0A495QUR5_9ACTN</name>
<gene>
    <name evidence="2" type="ORF">BZB76_2528</name>
</gene>
<dbReference type="InterPro" id="IPR006311">
    <property type="entry name" value="TAT_signal"/>
</dbReference>
<dbReference type="EMBL" id="RBWU01000002">
    <property type="protein sequence ID" value="RKS77153.1"/>
    <property type="molecule type" value="Genomic_DNA"/>
</dbReference>
<evidence type="ECO:0000313" key="3">
    <source>
        <dbReference type="Proteomes" id="UP000274601"/>
    </source>
</evidence>
<keyword evidence="3" id="KW-1185">Reference proteome</keyword>
<organism evidence="2 3">
    <name type="scientific">Actinomadura pelletieri DSM 43383</name>
    <dbReference type="NCBI Taxonomy" id="1120940"/>
    <lineage>
        <taxon>Bacteria</taxon>
        <taxon>Bacillati</taxon>
        <taxon>Actinomycetota</taxon>
        <taxon>Actinomycetes</taxon>
        <taxon>Streptosporangiales</taxon>
        <taxon>Thermomonosporaceae</taxon>
        <taxon>Actinomadura</taxon>
    </lineage>
</organism>
<feature type="signal peptide" evidence="1">
    <location>
        <begin position="1"/>
        <end position="32"/>
    </location>
</feature>